<dbReference type="EMBL" id="CP111021">
    <property type="protein sequence ID" value="WAR17310.1"/>
    <property type="molecule type" value="Genomic_DNA"/>
</dbReference>
<protein>
    <submittedName>
        <fullName evidence="2">Uncharacterized protein</fullName>
    </submittedName>
</protein>
<evidence type="ECO:0000313" key="3">
    <source>
        <dbReference type="Proteomes" id="UP001164746"/>
    </source>
</evidence>
<name>A0ABY7F581_MYAAR</name>
<keyword evidence="3" id="KW-1185">Reference proteome</keyword>
<feature type="compositionally biased region" description="Polar residues" evidence="1">
    <location>
        <begin position="90"/>
        <end position="101"/>
    </location>
</feature>
<organism evidence="2 3">
    <name type="scientific">Mya arenaria</name>
    <name type="common">Soft-shell clam</name>
    <dbReference type="NCBI Taxonomy" id="6604"/>
    <lineage>
        <taxon>Eukaryota</taxon>
        <taxon>Metazoa</taxon>
        <taxon>Spiralia</taxon>
        <taxon>Lophotrochozoa</taxon>
        <taxon>Mollusca</taxon>
        <taxon>Bivalvia</taxon>
        <taxon>Autobranchia</taxon>
        <taxon>Heteroconchia</taxon>
        <taxon>Euheterodonta</taxon>
        <taxon>Imparidentia</taxon>
        <taxon>Neoheterodontei</taxon>
        <taxon>Myida</taxon>
        <taxon>Myoidea</taxon>
        <taxon>Myidae</taxon>
        <taxon>Mya</taxon>
    </lineage>
</organism>
<sequence>MVLPMQACDRMAGDCIDCLQTFVYGPYCNASCSRGCMNSDCSMLGEYRIGCSGGYTGARCETDFNSLYEELDKTQSVASQDRQQYEMLQASPNPVDNQQQVNERRDYDNEYHNENNCFQ</sequence>
<evidence type="ECO:0000313" key="2">
    <source>
        <dbReference type="EMBL" id="WAR17310.1"/>
    </source>
</evidence>
<reference evidence="2" key="1">
    <citation type="submission" date="2022-11" db="EMBL/GenBank/DDBJ databases">
        <title>Centuries of genome instability and evolution in soft-shell clam transmissible cancer (bioRxiv).</title>
        <authorList>
            <person name="Hart S.F.M."/>
            <person name="Yonemitsu M.A."/>
            <person name="Giersch R.M."/>
            <person name="Beal B.F."/>
            <person name="Arriagada G."/>
            <person name="Davis B.W."/>
            <person name="Ostrander E.A."/>
            <person name="Goff S.P."/>
            <person name="Metzger M.J."/>
        </authorList>
    </citation>
    <scope>NUCLEOTIDE SEQUENCE</scope>
    <source>
        <strain evidence="2">MELC-2E11</strain>
        <tissue evidence="2">Siphon/mantle</tissue>
    </source>
</reference>
<dbReference type="Proteomes" id="UP001164746">
    <property type="component" value="Chromosome 10"/>
</dbReference>
<feature type="region of interest" description="Disordered" evidence="1">
    <location>
        <begin position="75"/>
        <end position="109"/>
    </location>
</feature>
<accession>A0ABY7F581</accession>
<gene>
    <name evidence="2" type="ORF">MAR_031904</name>
</gene>
<evidence type="ECO:0000256" key="1">
    <source>
        <dbReference type="SAM" id="MobiDB-lite"/>
    </source>
</evidence>
<proteinExistence type="predicted"/>